<keyword evidence="3" id="KW-0418">Kinase</keyword>
<keyword evidence="2" id="KW-0808">Transferase</keyword>
<dbReference type="PANTHER" id="PTHR44591:SF3">
    <property type="entry name" value="RESPONSE REGULATORY DOMAIN-CONTAINING PROTEIN"/>
    <property type="match status" value="1"/>
</dbReference>
<dbReference type="SUPFAM" id="SSF55781">
    <property type="entry name" value="GAF domain-like"/>
    <property type="match status" value="1"/>
</dbReference>
<dbReference type="InterPro" id="IPR003018">
    <property type="entry name" value="GAF"/>
</dbReference>
<keyword evidence="1 4" id="KW-0597">Phosphoprotein</keyword>
<evidence type="ECO:0000313" key="6">
    <source>
        <dbReference type="EMBL" id="NNJ26721.1"/>
    </source>
</evidence>
<dbReference type="SMART" id="SM00448">
    <property type="entry name" value="REC"/>
    <property type="match status" value="1"/>
</dbReference>
<dbReference type="SMART" id="SM00065">
    <property type="entry name" value="GAF"/>
    <property type="match status" value="1"/>
</dbReference>
<reference evidence="6 7" key="1">
    <citation type="journal article" date="2020" name="Syst. Appl. Microbiol.">
        <title>Alienimonas chondri sp. nov., a novel planctomycete isolated from the biofilm of the red alga Chondrus crispus.</title>
        <authorList>
            <person name="Vitorino I."/>
            <person name="Albuquerque L."/>
            <person name="Wiegand S."/>
            <person name="Kallscheuer N."/>
            <person name="da Costa M.S."/>
            <person name="Lobo-da-Cunha A."/>
            <person name="Jogler C."/>
            <person name="Lage O.M."/>
        </authorList>
    </citation>
    <scope>NUCLEOTIDE SEQUENCE [LARGE SCALE GENOMIC DNA]</scope>
    <source>
        <strain evidence="6 7">LzC2</strain>
    </source>
</reference>
<dbReference type="SUPFAM" id="SSF52172">
    <property type="entry name" value="CheY-like"/>
    <property type="match status" value="1"/>
</dbReference>
<feature type="modified residue" description="4-aspartylphosphate" evidence="4">
    <location>
        <position position="463"/>
    </location>
</feature>
<evidence type="ECO:0000256" key="4">
    <source>
        <dbReference type="PROSITE-ProRule" id="PRU00169"/>
    </source>
</evidence>
<gene>
    <name evidence="6" type="ORF">LzC2_28120</name>
</gene>
<accession>A0ABX1VGZ5</accession>
<evidence type="ECO:0000313" key="7">
    <source>
        <dbReference type="Proteomes" id="UP000609651"/>
    </source>
</evidence>
<comment type="caution">
    <text evidence="6">The sequence shown here is derived from an EMBL/GenBank/DDBJ whole genome shotgun (WGS) entry which is preliminary data.</text>
</comment>
<evidence type="ECO:0000256" key="3">
    <source>
        <dbReference type="ARBA" id="ARBA00022777"/>
    </source>
</evidence>
<dbReference type="PANTHER" id="PTHR44591">
    <property type="entry name" value="STRESS RESPONSE REGULATOR PROTEIN 1"/>
    <property type="match status" value="1"/>
</dbReference>
<dbReference type="Gene3D" id="3.30.450.40">
    <property type="match status" value="1"/>
</dbReference>
<dbReference type="Gene3D" id="3.40.50.2300">
    <property type="match status" value="1"/>
</dbReference>
<dbReference type="Pfam" id="PF01590">
    <property type="entry name" value="GAF"/>
    <property type="match status" value="1"/>
</dbReference>
<dbReference type="CDD" id="cd00156">
    <property type="entry name" value="REC"/>
    <property type="match status" value="1"/>
</dbReference>
<dbReference type="RefSeq" id="WP_171188000.1">
    <property type="nucleotide sequence ID" value="NZ_WTPX01000094.1"/>
</dbReference>
<dbReference type="InterPro" id="IPR011006">
    <property type="entry name" value="CheY-like_superfamily"/>
</dbReference>
<name>A0ABX1VGZ5_9PLAN</name>
<sequence>MIDPAAILARLPQAVAIVDADYVVVWENGRLADVIALPEGEPAPLGRRLYELCGWIPEEGDFLRSGGCPVQTILNRDPCAETRHAEGAAAENVLEVRERFLALSARRLTEADMGGASLTKGAPAAEGAPPADEASARRVVLVVRDVTTEIRHSQKLDAIRRAGEELGDLSPEEVPDMSAEDRIELLRGKVLQFTRDLMEFDTVEIRLLDDFTGELRPLLSSGMAEGVPEMALRADVEQNGATGLVASTGRPYLCPDTACDPHYLPGAPGARSALTVPLVLGEQILGTFNVESCEPAAFTEDDVRFAELFAREIAAALHTLELLVAEKYSTARESTERTLREVAAPLDEILRDAAWLMERYIGHGREMSDRLKRVLVRSREIKTLIHRVGEELRPEPTRTPLPAGPVHPALKGARVLVADADAHVRTAAHTLLGRAGCEVETAHDAGEALMMARSFPYDAALVDIRLPPGDLAGAVAHHEGGETEETCDPGADLADEMRAGGYECFCALRDFAPGLPVIFMTGFGYDPGHSIVRARREGLHGVLYKPFRPDQLMSELETAVA</sequence>
<organism evidence="6 7">
    <name type="scientific">Alienimonas chondri</name>
    <dbReference type="NCBI Taxonomy" id="2681879"/>
    <lineage>
        <taxon>Bacteria</taxon>
        <taxon>Pseudomonadati</taxon>
        <taxon>Planctomycetota</taxon>
        <taxon>Planctomycetia</taxon>
        <taxon>Planctomycetales</taxon>
        <taxon>Planctomycetaceae</taxon>
        <taxon>Alienimonas</taxon>
    </lineage>
</organism>
<keyword evidence="7" id="KW-1185">Reference proteome</keyword>
<proteinExistence type="predicted"/>
<dbReference type="PROSITE" id="PS50110">
    <property type="entry name" value="RESPONSE_REGULATORY"/>
    <property type="match status" value="1"/>
</dbReference>
<evidence type="ECO:0000256" key="2">
    <source>
        <dbReference type="ARBA" id="ARBA00022679"/>
    </source>
</evidence>
<protein>
    <recommendedName>
        <fullName evidence="5">Response regulatory domain-containing protein</fullName>
    </recommendedName>
</protein>
<dbReference type="InterPro" id="IPR029016">
    <property type="entry name" value="GAF-like_dom_sf"/>
</dbReference>
<evidence type="ECO:0000256" key="1">
    <source>
        <dbReference type="ARBA" id="ARBA00022553"/>
    </source>
</evidence>
<evidence type="ECO:0000259" key="5">
    <source>
        <dbReference type="PROSITE" id="PS50110"/>
    </source>
</evidence>
<dbReference type="Proteomes" id="UP000609651">
    <property type="component" value="Unassembled WGS sequence"/>
</dbReference>
<dbReference type="InterPro" id="IPR001789">
    <property type="entry name" value="Sig_transdc_resp-reg_receiver"/>
</dbReference>
<dbReference type="EMBL" id="WTPX01000094">
    <property type="protein sequence ID" value="NNJ26721.1"/>
    <property type="molecule type" value="Genomic_DNA"/>
</dbReference>
<dbReference type="InterPro" id="IPR050595">
    <property type="entry name" value="Bact_response_regulator"/>
</dbReference>
<feature type="domain" description="Response regulatory" evidence="5">
    <location>
        <begin position="414"/>
        <end position="560"/>
    </location>
</feature>